<comment type="caution">
    <text evidence="3">The sequence shown here is derived from an EMBL/GenBank/DDBJ whole genome shotgun (WGS) entry which is preliminary data.</text>
</comment>
<keyword evidence="1" id="KW-0732">Signal</keyword>
<dbReference type="Pfam" id="PF14368">
    <property type="entry name" value="LTP_2"/>
    <property type="match status" value="1"/>
</dbReference>
<keyword evidence="4" id="KW-1185">Reference proteome</keyword>
<organism evidence="3 4">
    <name type="scientific">Carex littledalei</name>
    <dbReference type="NCBI Taxonomy" id="544730"/>
    <lineage>
        <taxon>Eukaryota</taxon>
        <taxon>Viridiplantae</taxon>
        <taxon>Streptophyta</taxon>
        <taxon>Embryophyta</taxon>
        <taxon>Tracheophyta</taxon>
        <taxon>Spermatophyta</taxon>
        <taxon>Magnoliopsida</taxon>
        <taxon>Liliopsida</taxon>
        <taxon>Poales</taxon>
        <taxon>Cyperaceae</taxon>
        <taxon>Cyperoideae</taxon>
        <taxon>Cariceae</taxon>
        <taxon>Carex</taxon>
        <taxon>Carex subgen. Euthyceras</taxon>
    </lineage>
</organism>
<dbReference type="InterPro" id="IPR016140">
    <property type="entry name" value="Bifunc_inhib/LTP/seed_store"/>
</dbReference>
<dbReference type="PANTHER" id="PTHR33122:SF43">
    <property type="entry name" value="BIFUNCTIONAL INHIBITOR_PLANT LIPID TRANSFER PROTEIN_SEED STORAGE HELICAL DOMAIN-CONTAINING PROTEIN"/>
    <property type="match status" value="1"/>
</dbReference>
<dbReference type="OrthoDB" id="643149at2759"/>
<dbReference type="CDD" id="cd04660">
    <property type="entry name" value="nsLTP_like"/>
    <property type="match status" value="1"/>
</dbReference>
<dbReference type="SMART" id="SM00499">
    <property type="entry name" value="AAI"/>
    <property type="match status" value="1"/>
</dbReference>
<dbReference type="Gene3D" id="1.10.110.10">
    <property type="entry name" value="Plant lipid-transfer and hydrophobic proteins"/>
    <property type="match status" value="1"/>
</dbReference>
<dbReference type="InterPro" id="IPR044741">
    <property type="entry name" value="NsLTP-like"/>
</dbReference>
<accession>A0A833QKC5</accession>
<feature type="domain" description="Bifunctional inhibitor/plant lipid transfer protein/seed storage helical" evidence="2">
    <location>
        <begin position="31"/>
        <end position="105"/>
    </location>
</feature>
<feature type="signal peptide" evidence="1">
    <location>
        <begin position="1"/>
        <end position="27"/>
    </location>
</feature>
<sequence length="106" mass="11443">MDTKVQILLAITLACMVILLPAAEARAAKDCKANIADLISCMPCIRNTNPDPKPTEECCKALEKADLPCLCSSYKNSPELKKLGINTKLAMALPGKCKLTVPKECH</sequence>
<protein>
    <submittedName>
        <fullName evidence="3">Putative lipid-transfer protein DIR1-like protein</fullName>
    </submittedName>
</protein>
<dbReference type="EMBL" id="SWLB01000023">
    <property type="protein sequence ID" value="KAF3323722.1"/>
    <property type="molecule type" value="Genomic_DNA"/>
</dbReference>
<dbReference type="GO" id="GO:0009627">
    <property type="term" value="P:systemic acquired resistance"/>
    <property type="evidence" value="ECO:0007669"/>
    <property type="project" value="InterPro"/>
</dbReference>
<evidence type="ECO:0000256" key="1">
    <source>
        <dbReference type="SAM" id="SignalP"/>
    </source>
</evidence>
<proteinExistence type="predicted"/>
<name>A0A833QKC5_9POAL</name>
<dbReference type="AlphaFoldDB" id="A0A833QKC5"/>
<evidence type="ECO:0000259" key="2">
    <source>
        <dbReference type="SMART" id="SM00499"/>
    </source>
</evidence>
<dbReference type="InterPro" id="IPR036312">
    <property type="entry name" value="Bifun_inhib/LTP/seed_sf"/>
</dbReference>
<evidence type="ECO:0000313" key="3">
    <source>
        <dbReference type="EMBL" id="KAF3323722.1"/>
    </source>
</evidence>
<reference evidence="3" key="1">
    <citation type="submission" date="2020-01" db="EMBL/GenBank/DDBJ databases">
        <title>Genome sequence of Kobresia littledalei, the first chromosome-level genome in the family Cyperaceae.</title>
        <authorList>
            <person name="Qu G."/>
        </authorList>
    </citation>
    <scope>NUCLEOTIDE SEQUENCE</scope>
    <source>
        <strain evidence="3">C.B.Clarke</strain>
        <tissue evidence="3">Leaf</tissue>
    </source>
</reference>
<dbReference type="SUPFAM" id="SSF47699">
    <property type="entry name" value="Bifunctional inhibitor/lipid-transfer protein/seed storage 2S albumin"/>
    <property type="match status" value="1"/>
</dbReference>
<dbReference type="PANTHER" id="PTHR33122">
    <property type="entry name" value="LIPID BINDING PROTEIN-RELATED"/>
    <property type="match status" value="1"/>
</dbReference>
<evidence type="ECO:0000313" key="4">
    <source>
        <dbReference type="Proteomes" id="UP000623129"/>
    </source>
</evidence>
<dbReference type="Proteomes" id="UP000623129">
    <property type="component" value="Unassembled WGS sequence"/>
</dbReference>
<dbReference type="PROSITE" id="PS51257">
    <property type="entry name" value="PROKAR_LIPOPROTEIN"/>
    <property type="match status" value="1"/>
</dbReference>
<dbReference type="InterPro" id="IPR039265">
    <property type="entry name" value="DIR1-like"/>
</dbReference>
<gene>
    <name evidence="3" type="ORF">FCM35_KLT12453</name>
</gene>
<feature type="chain" id="PRO_5032848187" evidence="1">
    <location>
        <begin position="28"/>
        <end position="106"/>
    </location>
</feature>
<dbReference type="GO" id="GO:0005504">
    <property type="term" value="F:fatty acid binding"/>
    <property type="evidence" value="ECO:0007669"/>
    <property type="project" value="InterPro"/>
</dbReference>